<dbReference type="Proteomes" id="UP001142055">
    <property type="component" value="Chromosome 1"/>
</dbReference>
<reference evidence="2" key="1">
    <citation type="submission" date="2022-12" db="EMBL/GenBank/DDBJ databases">
        <title>Genome assemblies of Blomia tropicalis.</title>
        <authorList>
            <person name="Cui Y."/>
        </authorList>
    </citation>
    <scope>NUCLEOTIDE SEQUENCE</scope>
    <source>
        <tissue evidence="2">Adult mites</tissue>
    </source>
</reference>
<sequence length="570" mass="65588">MNSNIPTFSARKVGTAKKKVMSSTVKNKALASSSIKEIENKNGRTANLKRPFDYGLASQSKRATPMSVARSKPIIYNPKTTNTATRLNFNENLKTPVNYKRNEAINDIENIKTSLKDSNSNINRTQMETKATSPMISWNTFSNDKNKIIVLEKEIDEMTAETSRARIENANKLRKLMIDIEVKQAEVSKLEEKVSNFSENERILKCELDQISKKNLELSCIIQEEQHKSEILIKQLREELSQTISKESTTNATLSLRIASLNQQIKDYEDQQISLQNKIESNINNNLELEQLKVHSVRLQQELNVANLKIDSLTNEVKTSNENNNVLKESAHKLDEEIFHLKQENESLRLENCELRTKQSNDSLTTDEQIIHLNKLLKKSNRKCLLFSKQITSLKSVISSFENEITIDHHDISRKRINELEDLLSDYKSILDQQNLLETESNNQSTKTHISTLVKSEFPSNLTNRIEIKMKKRDDILKTTFDNVNLSLRNACQYLTGYKIDTLSDDKYKITLDNDYLNRSFYFKINDKKATILEESNIDKLNEEFTNYITNGDNCPAFLAAITLNLFKEK</sequence>
<protein>
    <recommendedName>
        <fullName evidence="4">Spindle assembly checkpoint component MAD1</fullName>
    </recommendedName>
</protein>
<evidence type="ECO:0008006" key="4">
    <source>
        <dbReference type="Google" id="ProtNLM"/>
    </source>
</evidence>
<feature type="coiled-coil region" evidence="1">
    <location>
        <begin position="251"/>
        <end position="351"/>
    </location>
</feature>
<evidence type="ECO:0000313" key="2">
    <source>
        <dbReference type="EMBL" id="KAJ6222104.1"/>
    </source>
</evidence>
<proteinExistence type="predicted"/>
<name>A0A9Q0MAM3_BLOTA</name>
<gene>
    <name evidence="2" type="ORF">RDWZM_000649</name>
</gene>
<comment type="caution">
    <text evidence="2">The sequence shown here is derived from an EMBL/GenBank/DDBJ whole genome shotgun (WGS) entry which is preliminary data.</text>
</comment>
<dbReference type="AlphaFoldDB" id="A0A9Q0MAM3"/>
<evidence type="ECO:0000256" key="1">
    <source>
        <dbReference type="SAM" id="Coils"/>
    </source>
</evidence>
<evidence type="ECO:0000313" key="3">
    <source>
        <dbReference type="Proteomes" id="UP001142055"/>
    </source>
</evidence>
<dbReference type="GO" id="GO:0007094">
    <property type="term" value="P:mitotic spindle assembly checkpoint signaling"/>
    <property type="evidence" value="ECO:0007669"/>
    <property type="project" value="InterPro"/>
</dbReference>
<dbReference type="Pfam" id="PF05557">
    <property type="entry name" value="MAD"/>
    <property type="match status" value="1"/>
</dbReference>
<dbReference type="Gene3D" id="3.30.457.60">
    <property type="match status" value="1"/>
</dbReference>
<dbReference type="EMBL" id="JAPWDV010000001">
    <property type="protein sequence ID" value="KAJ6222104.1"/>
    <property type="molecule type" value="Genomic_DNA"/>
</dbReference>
<feature type="coiled-coil region" evidence="1">
    <location>
        <begin position="108"/>
        <end position="200"/>
    </location>
</feature>
<keyword evidence="1" id="KW-0175">Coiled coil</keyword>
<keyword evidence="3" id="KW-1185">Reference proteome</keyword>
<dbReference type="InterPro" id="IPR008672">
    <property type="entry name" value="Mad1"/>
</dbReference>
<organism evidence="2 3">
    <name type="scientific">Blomia tropicalis</name>
    <name type="common">Mite</name>
    <dbReference type="NCBI Taxonomy" id="40697"/>
    <lineage>
        <taxon>Eukaryota</taxon>
        <taxon>Metazoa</taxon>
        <taxon>Ecdysozoa</taxon>
        <taxon>Arthropoda</taxon>
        <taxon>Chelicerata</taxon>
        <taxon>Arachnida</taxon>
        <taxon>Acari</taxon>
        <taxon>Acariformes</taxon>
        <taxon>Sarcoptiformes</taxon>
        <taxon>Astigmata</taxon>
        <taxon>Glycyphagoidea</taxon>
        <taxon>Echimyopodidae</taxon>
        <taxon>Blomia</taxon>
    </lineage>
</organism>
<accession>A0A9Q0MAM3</accession>